<reference evidence="1" key="1">
    <citation type="submission" date="2023-07" db="EMBL/GenBank/DDBJ databases">
        <title>Chromosome-level genome assembly of Artemia franciscana.</title>
        <authorList>
            <person name="Jo E."/>
        </authorList>
    </citation>
    <scope>NUCLEOTIDE SEQUENCE</scope>
    <source>
        <tissue evidence="1">Whole body</tissue>
    </source>
</reference>
<proteinExistence type="predicted"/>
<evidence type="ECO:0000313" key="2">
    <source>
        <dbReference type="Proteomes" id="UP001187531"/>
    </source>
</evidence>
<organism evidence="1 2">
    <name type="scientific">Artemia franciscana</name>
    <name type="common">Brine shrimp</name>
    <name type="synonym">Artemia sanfranciscana</name>
    <dbReference type="NCBI Taxonomy" id="6661"/>
    <lineage>
        <taxon>Eukaryota</taxon>
        <taxon>Metazoa</taxon>
        <taxon>Ecdysozoa</taxon>
        <taxon>Arthropoda</taxon>
        <taxon>Crustacea</taxon>
        <taxon>Branchiopoda</taxon>
        <taxon>Anostraca</taxon>
        <taxon>Artemiidae</taxon>
        <taxon>Artemia</taxon>
    </lineage>
</organism>
<name>A0AA88HU68_ARTSF</name>
<sequence>MGIHSQNIKPNISPVQWFMKRTVRTAKNLMTKASENNEDPYLGLLKYRNTPVDRLALPSQLLMSCQLKSLLPCTSGHLKKKVVST</sequence>
<comment type="caution">
    <text evidence="1">The sequence shown here is derived from an EMBL/GenBank/DDBJ whole genome shotgun (WGS) entry which is preliminary data.</text>
</comment>
<feature type="non-terminal residue" evidence="1">
    <location>
        <position position="85"/>
    </location>
</feature>
<gene>
    <name evidence="1" type="ORF">QYM36_009716</name>
</gene>
<accession>A0AA88HU68</accession>
<dbReference type="Proteomes" id="UP001187531">
    <property type="component" value="Unassembled WGS sequence"/>
</dbReference>
<keyword evidence="2" id="KW-1185">Reference proteome</keyword>
<protein>
    <submittedName>
        <fullName evidence="1">Uncharacterized protein</fullName>
    </submittedName>
</protein>
<dbReference type="AlphaFoldDB" id="A0AA88HU68"/>
<evidence type="ECO:0000313" key="1">
    <source>
        <dbReference type="EMBL" id="KAK2713919.1"/>
    </source>
</evidence>
<dbReference type="EMBL" id="JAVRJZ010000014">
    <property type="protein sequence ID" value="KAK2713919.1"/>
    <property type="molecule type" value="Genomic_DNA"/>
</dbReference>